<comment type="caution">
    <text evidence="4">The sequence shown here is derived from an EMBL/GenBank/DDBJ whole genome shotgun (WGS) entry which is preliminary data.</text>
</comment>
<dbReference type="InterPro" id="IPR013373">
    <property type="entry name" value="Flagellin/pilin_N_arc"/>
</dbReference>
<dbReference type="Proteomes" id="UP001596407">
    <property type="component" value="Unassembled WGS sequence"/>
</dbReference>
<organism evidence="4 5">
    <name type="scientific">Halorussus caseinilyticus</name>
    <dbReference type="NCBI Taxonomy" id="3034025"/>
    <lineage>
        <taxon>Archaea</taxon>
        <taxon>Methanobacteriati</taxon>
        <taxon>Methanobacteriota</taxon>
        <taxon>Stenosarchaea group</taxon>
        <taxon>Halobacteria</taxon>
        <taxon>Halobacteriales</taxon>
        <taxon>Haladaptataceae</taxon>
        <taxon>Halorussus</taxon>
    </lineage>
</organism>
<feature type="transmembrane region" description="Helical" evidence="2">
    <location>
        <begin position="12"/>
        <end position="40"/>
    </location>
</feature>
<evidence type="ECO:0000259" key="3">
    <source>
        <dbReference type="Pfam" id="PF07790"/>
    </source>
</evidence>
<keyword evidence="2" id="KW-0472">Membrane</keyword>
<name>A0ABD5WFL4_9EURY</name>
<keyword evidence="5" id="KW-1185">Reference proteome</keyword>
<reference evidence="4 5" key="1">
    <citation type="journal article" date="2019" name="Int. J. Syst. Evol. Microbiol.">
        <title>The Global Catalogue of Microorganisms (GCM) 10K type strain sequencing project: providing services to taxonomists for standard genome sequencing and annotation.</title>
        <authorList>
            <consortium name="The Broad Institute Genomics Platform"/>
            <consortium name="The Broad Institute Genome Sequencing Center for Infectious Disease"/>
            <person name="Wu L."/>
            <person name="Ma J."/>
        </authorList>
    </citation>
    <scope>NUCLEOTIDE SEQUENCE [LARGE SCALE GENOMIC DNA]</scope>
    <source>
        <strain evidence="4 5">DT72</strain>
    </source>
</reference>
<dbReference type="GeneID" id="79305628"/>
<protein>
    <submittedName>
        <fullName evidence="4">Type IV pilin</fullName>
    </submittedName>
</protein>
<keyword evidence="2" id="KW-0812">Transmembrane</keyword>
<evidence type="ECO:0000313" key="4">
    <source>
        <dbReference type="EMBL" id="MFC7079309.1"/>
    </source>
</evidence>
<sequence length="176" mass="19024">MNVRRFFEDDGAVSPAVSVVLMVAVTVVLATTIGTFVLGFEDRVSEPQPNAQFAFEYREDAMDADGDHGRVDEAVNITHDGGQAVEATQLRVTIDGVVAYENGRINESGPSKPYPQHFTGSNEGWTGEITADDRIVITENEETVYDSIRDGDVVRVVWTAPGSDDTAVVGESEVSL</sequence>
<feature type="region of interest" description="Disordered" evidence="1">
    <location>
        <begin position="105"/>
        <end position="125"/>
    </location>
</feature>
<evidence type="ECO:0000256" key="1">
    <source>
        <dbReference type="SAM" id="MobiDB-lite"/>
    </source>
</evidence>
<accession>A0ABD5WFL4</accession>
<evidence type="ECO:0000256" key="2">
    <source>
        <dbReference type="SAM" id="Phobius"/>
    </source>
</evidence>
<dbReference type="AlphaFoldDB" id="A0ABD5WFL4"/>
<feature type="domain" description="Archaeal Type IV pilin N-terminal" evidence="3">
    <location>
        <begin position="12"/>
        <end position="96"/>
    </location>
</feature>
<dbReference type="RefSeq" id="WP_276282701.1">
    <property type="nucleotide sequence ID" value="NZ_CP119811.1"/>
</dbReference>
<keyword evidence="2" id="KW-1133">Transmembrane helix</keyword>
<dbReference type="InterPro" id="IPR012859">
    <property type="entry name" value="Pilin_N_archaeal"/>
</dbReference>
<dbReference type="Pfam" id="PF07790">
    <property type="entry name" value="Pilin_N"/>
    <property type="match status" value="1"/>
</dbReference>
<gene>
    <name evidence="4" type="ORF">ACFQJ6_03235</name>
</gene>
<dbReference type="EMBL" id="JBHSZH010000003">
    <property type="protein sequence ID" value="MFC7079309.1"/>
    <property type="molecule type" value="Genomic_DNA"/>
</dbReference>
<dbReference type="NCBIfam" id="TIGR02537">
    <property type="entry name" value="arch_flag_Nterm"/>
    <property type="match status" value="1"/>
</dbReference>
<proteinExistence type="predicted"/>
<evidence type="ECO:0000313" key="5">
    <source>
        <dbReference type="Proteomes" id="UP001596407"/>
    </source>
</evidence>